<gene>
    <name evidence="8" type="ORF">O181_071469</name>
</gene>
<comment type="caution">
    <text evidence="8">The sequence shown here is derived from an EMBL/GenBank/DDBJ whole genome shotgun (WGS) entry which is preliminary data.</text>
</comment>
<dbReference type="OrthoDB" id="8930638at2759"/>
<dbReference type="InterPro" id="IPR043502">
    <property type="entry name" value="DNA/RNA_pol_sf"/>
</dbReference>
<dbReference type="PANTHER" id="PTHR37984">
    <property type="entry name" value="PROTEIN CBG26694"/>
    <property type="match status" value="1"/>
</dbReference>
<proteinExistence type="predicted"/>
<evidence type="ECO:0000256" key="6">
    <source>
        <dbReference type="ARBA" id="ARBA00022918"/>
    </source>
</evidence>
<dbReference type="PANTHER" id="PTHR37984:SF5">
    <property type="entry name" value="PROTEIN NYNRIN-LIKE"/>
    <property type="match status" value="1"/>
</dbReference>
<feature type="domain" description="Reverse transcriptase RNase H-like" evidence="7">
    <location>
        <begin position="26"/>
        <end position="133"/>
    </location>
</feature>
<evidence type="ECO:0000256" key="1">
    <source>
        <dbReference type="ARBA" id="ARBA00022679"/>
    </source>
</evidence>
<evidence type="ECO:0000256" key="2">
    <source>
        <dbReference type="ARBA" id="ARBA00022695"/>
    </source>
</evidence>
<keyword evidence="3" id="KW-0540">Nuclease</keyword>
<reference evidence="8" key="1">
    <citation type="submission" date="2021-03" db="EMBL/GenBank/DDBJ databases">
        <title>Draft genome sequence of rust myrtle Austropuccinia psidii MF-1, a brazilian biotype.</title>
        <authorList>
            <person name="Quecine M.C."/>
            <person name="Pachon D.M.R."/>
            <person name="Bonatelli M.L."/>
            <person name="Correr F.H."/>
            <person name="Franceschini L.M."/>
            <person name="Leite T.F."/>
            <person name="Margarido G.R.A."/>
            <person name="Almeida C.A."/>
            <person name="Ferrarezi J.A."/>
            <person name="Labate C.A."/>
        </authorList>
    </citation>
    <scope>NUCLEOTIDE SEQUENCE</scope>
    <source>
        <strain evidence="8">MF-1</strain>
    </source>
</reference>
<dbReference type="EMBL" id="AVOT02037112">
    <property type="protein sequence ID" value="MBW0531754.1"/>
    <property type="molecule type" value="Genomic_DNA"/>
</dbReference>
<evidence type="ECO:0000313" key="8">
    <source>
        <dbReference type="EMBL" id="MBW0531754.1"/>
    </source>
</evidence>
<keyword evidence="6" id="KW-0695">RNA-directed DNA polymerase</keyword>
<organism evidence="8 9">
    <name type="scientific">Austropuccinia psidii MF-1</name>
    <dbReference type="NCBI Taxonomy" id="1389203"/>
    <lineage>
        <taxon>Eukaryota</taxon>
        <taxon>Fungi</taxon>
        <taxon>Dikarya</taxon>
        <taxon>Basidiomycota</taxon>
        <taxon>Pucciniomycotina</taxon>
        <taxon>Pucciniomycetes</taxon>
        <taxon>Pucciniales</taxon>
        <taxon>Sphaerophragmiaceae</taxon>
        <taxon>Austropuccinia</taxon>
    </lineage>
</organism>
<dbReference type="InterPro" id="IPR050951">
    <property type="entry name" value="Retrovirus_Pol_polyprotein"/>
</dbReference>
<evidence type="ECO:0000256" key="5">
    <source>
        <dbReference type="ARBA" id="ARBA00022801"/>
    </source>
</evidence>
<protein>
    <recommendedName>
        <fullName evidence="7">Reverse transcriptase RNase H-like domain-containing protein</fullName>
    </recommendedName>
</protein>
<evidence type="ECO:0000256" key="4">
    <source>
        <dbReference type="ARBA" id="ARBA00022759"/>
    </source>
</evidence>
<dbReference type="SUPFAM" id="SSF56672">
    <property type="entry name" value="DNA/RNA polymerases"/>
    <property type="match status" value="1"/>
</dbReference>
<dbReference type="GO" id="GO:0004519">
    <property type="term" value="F:endonuclease activity"/>
    <property type="evidence" value="ECO:0007669"/>
    <property type="project" value="UniProtKB-KW"/>
</dbReference>
<keyword evidence="4" id="KW-0255">Endonuclease</keyword>
<dbReference type="AlphaFoldDB" id="A0A9Q3F391"/>
<evidence type="ECO:0000259" key="7">
    <source>
        <dbReference type="Pfam" id="PF17917"/>
    </source>
</evidence>
<name>A0A9Q3F391_9BASI</name>
<evidence type="ECO:0000313" key="9">
    <source>
        <dbReference type="Proteomes" id="UP000765509"/>
    </source>
</evidence>
<dbReference type="GO" id="GO:0016787">
    <property type="term" value="F:hydrolase activity"/>
    <property type="evidence" value="ECO:0007669"/>
    <property type="project" value="UniProtKB-KW"/>
</dbReference>
<keyword evidence="5" id="KW-0378">Hydrolase</keyword>
<dbReference type="GO" id="GO:0003964">
    <property type="term" value="F:RNA-directed DNA polymerase activity"/>
    <property type="evidence" value="ECO:0007669"/>
    <property type="project" value="UniProtKB-KW"/>
</dbReference>
<keyword evidence="9" id="KW-1185">Reference proteome</keyword>
<keyword evidence="2" id="KW-0548">Nucleotidyltransferase</keyword>
<keyword evidence="1" id="KW-0808">Transferase</keyword>
<sequence length="174" mass="19706">MTFDIVKAFKSFRQALTTCPLLGMTDFKLPFKLYIDASGGGIAAAIHEIQIVTNKSVEGPIFSISRQIKTTEARYGSIQMECLCLFWTLKKLNYFLEGCVFEVITDFTAVKSLLNMKKPNRHMLRWKIAIQDYRGSMTVVHKDGNIHKNADGLSRWPLPKNIDNTAYVLKEAAP</sequence>
<dbReference type="InterPro" id="IPR041373">
    <property type="entry name" value="RT_RNaseH"/>
</dbReference>
<dbReference type="Proteomes" id="UP000765509">
    <property type="component" value="Unassembled WGS sequence"/>
</dbReference>
<dbReference type="Pfam" id="PF17917">
    <property type="entry name" value="RT_RNaseH"/>
    <property type="match status" value="1"/>
</dbReference>
<accession>A0A9Q3F391</accession>
<evidence type="ECO:0000256" key="3">
    <source>
        <dbReference type="ARBA" id="ARBA00022722"/>
    </source>
</evidence>